<reference evidence="1 2" key="1">
    <citation type="submission" date="2020-08" db="EMBL/GenBank/DDBJ databases">
        <title>Functional genomics of gut bacteria from endangered species of beetles.</title>
        <authorList>
            <person name="Carlos-Shanley C."/>
        </authorList>
    </citation>
    <scope>NUCLEOTIDE SEQUENCE [LARGE SCALE GENOMIC DNA]</scope>
    <source>
        <strain evidence="1 2">S00070</strain>
    </source>
</reference>
<sequence length="205" mass="24356">MYRIYPTLINSFVLYEQQVLDAQGNILVDLWEMIDRINRVKKPTTEAQQKGIDFEKAVVTGENEELFGEKIIEKAREFLPIKYKTQFYTEAKYKNCLIYGFVDLVGGDRAVDLKSTRLYEPNRFALNHQNLYLLGLQKWGVKTLDYIITDFEDVYQERYDIKTYDFTPLYRQIDAFVAFLEQHRKLIKDKKIFDKKGDTNQLSLF</sequence>
<dbReference type="EMBL" id="JACHKT010000002">
    <property type="protein sequence ID" value="MBB6001805.1"/>
    <property type="molecule type" value="Genomic_DNA"/>
</dbReference>
<proteinExistence type="predicted"/>
<evidence type="ECO:0000313" key="2">
    <source>
        <dbReference type="Proteomes" id="UP000524404"/>
    </source>
</evidence>
<evidence type="ECO:0008006" key="3">
    <source>
        <dbReference type="Google" id="ProtNLM"/>
    </source>
</evidence>
<dbReference type="RefSeq" id="WP_184129582.1">
    <property type="nucleotide sequence ID" value="NZ_JACHKT010000002.1"/>
</dbReference>
<evidence type="ECO:0000313" key="1">
    <source>
        <dbReference type="EMBL" id="MBB6001805.1"/>
    </source>
</evidence>
<name>A0A841EF81_9BACT</name>
<protein>
    <recommendedName>
        <fullName evidence="3">YqaJ-like recombinase domain-containing protein</fullName>
    </recommendedName>
</protein>
<keyword evidence="2" id="KW-1185">Reference proteome</keyword>
<accession>A0A841EF81</accession>
<gene>
    <name evidence="1" type="ORF">HNP25_000445</name>
</gene>
<dbReference type="AlphaFoldDB" id="A0A841EF81"/>
<comment type="caution">
    <text evidence="1">The sequence shown here is derived from an EMBL/GenBank/DDBJ whole genome shotgun (WGS) entry which is preliminary data.</text>
</comment>
<dbReference type="Proteomes" id="UP000524404">
    <property type="component" value="Unassembled WGS sequence"/>
</dbReference>
<organism evidence="1 2">
    <name type="scientific">Arcicella rosea</name>
    <dbReference type="NCBI Taxonomy" id="502909"/>
    <lineage>
        <taxon>Bacteria</taxon>
        <taxon>Pseudomonadati</taxon>
        <taxon>Bacteroidota</taxon>
        <taxon>Cytophagia</taxon>
        <taxon>Cytophagales</taxon>
        <taxon>Flectobacillaceae</taxon>
        <taxon>Arcicella</taxon>
    </lineage>
</organism>